<sequence>MGRKGRKRLTQKKGWKARKNEQYKENAQRAREAAAMSDPPAWSWGDFLLPEGSSPEHKTITEVPGEKEDSDGATAQEFLLIIGGKAYPYDPHENVDALASSLHTSHQAQVLHQLKAEIRSLLSEQDGIYLQASKDHKVLRLIFNYDADIPGL</sequence>
<evidence type="ECO:0000313" key="2">
    <source>
        <dbReference type="EMBL" id="KAK7484206.1"/>
    </source>
</evidence>
<proteinExistence type="predicted"/>
<dbReference type="EMBL" id="JACVVK020000214">
    <property type="protein sequence ID" value="KAK7484206.1"/>
    <property type="molecule type" value="Genomic_DNA"/>
</dbReference>
<gene>
    <name evidence="2" type="ORF">BaRGS_00024576</name>
</gene>
<accession>A0ABD0KB53</accession>
<feature type="compositionally biased region" description="Basic residues" evidence="1">
    <location>
        <begin position="1"/>
        <end position="17"/>
    </location>
</feature>
<feature type="non-terminal residue" evidence="2">
    <location>
        <position position="152"/>
    </location>
</feature>
<keyword evidence="3" id="KW-1185">Reference proteome</keyword>
<evidence type="ECO:0000313" key="3">
    <source>
        <dbReference type="Proteomes" id="UP001519460"/>
    </source>
</evidence>
<feature type="region of interest" description="Disordered" evidence="1">
    <location>
        <begin position="1"/>
        <end position="38"/>
    </location>
</feature>
<reference evidence="2 3" key="1">
    <citation type="journal article" date="2023" name="Sci. Data">
        <title>Genome assembly of the Korean intertidal mud-creeper Batillaria attramentaria.</title>
        <authorList>
            <person name="Patra A.K."/>
            <person name="Ho P.T."/>
            <person name="Jun S."/>
            <person name="Lee S.J."/>
            <person name="Kim Y."/>
            <person name="Won Y.J."/>
        </authorList>
    </citation>
    <scope>NUCLEOTIDE SEQUENCE [LARGE SCALE GENOMIC DNA]</scope>
    <source>
        <strain evidence="2">Wonlab-2016</strain>
    </source>
</reference>
<comment type="caution">
    <text evidence="2">The sequence shown here is derived from an EMBL/GenBank/DDBJ whole genome shotgun (WGS) entry which is preliminary data.</text>
</comment>
<feature type="compositionally biased region" description="Basic and acidic residues" evidence="1">
    <location>
        <begin position="18"/>
        <end position="32"/>
    </location>
</feature>
<organism evidence="2 3">
    <name type="scientific">Batillaria attramentaria</name>
    <dbReference type="NCBI Taxonomy" id="370345"/>
    <lineage>
        <taxon>Eukaryota</taxon>
        <taxon>Metazoa</taxon>
        <taxon>Spiralia</taxon>
        <taxon>Lophotrochozoa</taxon>
        <taxon>Mollusca</taxon>
        <taxon>Gastropoda</taxon>
        <taxon>Caenogastropoda</taxon>
        <taxon>Sorbeoconcha</taxon>
        <taxon>Cerithioidea</taxon>
        <taxon>Batillariidae</taxon>
        <taxon>Batillaria</taxon>
    </lineage>
</organism>
<evidence type="ECO:0000256" key="1">
    <source>
        <dbReference type="SAM" id="MobiDB-lite"/>
    </source>
</evidence>
<protein>
    <submittedName>
        <fullName evidence="2">Uncharacterized protein</fullName>
    </submittedName>
</protein>
<dbReference type="Proteomes" id="UP001519460">
    <property type="component" value="Unassembled WGS sequence"/>
</dbReference>
<dbReference type="AlphaFoldDB" id="A0ABD0KB53"/>
<name>A0ABD0KB53_9CAEN</name>